<proteinExistence type="predicted"/>
<feature type="compositionally biased region" description="Low complexity" evidence="1">
    <location>
        <begin position="131"/>
        <end position="149"/>
    </location>
</feature>
<evidence type="ECO:0000313" key="2">
    <source>
        <dbReference type="EMBL" id="CEK60690.1"/>
    </source>
</evidence>
<reference evidence="2" key="1">
    <citation type="submission" date="2014-12" db="EMBL/GenBank/DDBJ databases">
        <title>Insight into the proteome of Arion vulgaris.</title>
        <authorList>
            <person name="Aradska J."/>
            <person name="Bulat T."/>
            <person name="Smidak R."/>
            <person name="Sarate P."/>
            <person name="Gangsoo J."/>
            <person name="Sialana F."/>
            <person name="Bilban M."/>
            <person name="Lubec G."/>
        </authorList>
    </citation>
    <scope>NUCLEOTIDE SEQUENCE</scope>
    <source>
        <tissue evidence="2">Skin</tissue>
    </source>
</reference>
<sequence length="149" mass="16882">IRGDVQDDLNHRLQDFTDENSNINVRTGYTHADNSKEMYTEHIVQLNEARGHRMSAKGVQHIVNAQDVVRFTNEDNNICDNPKDDLYNISLTVKRSPYQQIVNPQSNVESDYPTIPHQYIIPNSSESFIPTTSSVPTSLSTSSATKRFS</sequence>
<feature type="non-terminal residue" evidence="2">
    <location>
        <position position="149"/>
    </location>
</feature>
<dbReference type="AlphaFoldDB" id="A0A0B6YYW3"/>
<feature type="region of interest" description="Disordered" evidence="1">
    <location>
        <begin position="126"/>
        <end position="149"/>
    </location>
</feature>
<dbReference type="EMBL" id="HACG01013825">
    <property type="protein sequence ID" value="CEK60690.1"/>
    <property type="molecule type" value="Transcribed_RNA"/>
</dbReference>
<accession>A0A0B6YYW3</accession>
<name>A0A0B6YYW3_9EUPU</name>
<gene>
    <name evidence="2" type="primary">ORF40109</name>
</gene>
<evidence type="ECO:0000256" key="1">
    <source>
        <dbReference type="SAM" id="MobiDB-lite"/>
    </source>
</evidence>
<protein>
    <submittedName>
        <fullName evidence="2">Uncharacterized protein</fullName>
    </submittedName>
</protein>
<feature type="non-terminal residue" evidence="2">
    <location>
        <position position="1"/>
    </location>
</feature>
<organism evidence="2">
    <name type="scientific">Arion vulgaris</name>
    <dbReference type="NCBI Taxonomy" id="1028688"/>
    <lineage>
        <taxon>Eukaryota</taxon>
        <taxon>Metazoa</taxon>
        <taxon>Spiralia</taxon>
        <taxon>Lophotrochozoa</taxon>
        <taxon>Mollusca</taxon>
        <taxon>Gastropoda</taxon>
        <taxon>Heterobranchia</taxon>
        <taxon>Euthyneura</taxon>
        <taxon>Panpulmonata</taxon>
        <taxon>Eupulmonata</taxon>
        <taxon>Stylommatophora</taxon>
        <taxon>Helicina</taxon>
        <taxon>Arionoidea</taxon>
        <taxon>Arionidae</taxon>
        <taxon>Arion</taxon>
    </lineage>
</organism>